<keyword evidence="2" id="KW-0902">Two-component regulatory system</keyword>
<evidence type="ECO:0000256" key="6">
    <source>
        <dbReference type="PROSITE-ProRule" id="PRU00169"/>
    </source>
</evidence>
<dbReference type="InterPro" id="IPR036388">
    <property type="entry name" value="WH-like_DNA-bd_sf"/>
</dbReference>
<keyword evidence="4 7" id="KW-0238">DNA-binding</keyword>
<dbReference type="GO" id="GO:0006355">
    <property type="term" value="P:regulation of DNA-templated transcription"/>
    <property type="evidence" value="ECO:0007669"/>
    <property type="project" value="InterPro"/>
</dbReference>
<dbReference type="Gene3D" id="6.10.250.690">
    <property type="match status" value="1"/>
</dbReference>
<dbReference type="PROSITE" id="PS51755">
    <property type="entry name" value="OMPR_PHOB"/>
    <property type="match status" value="1"/>
</dbReference>
<dbReference type="InterPro" id="IPR001867">
    <property type="entry name" value="OmpR/PhoB-type_DNA-bd"/>
</dbReference>
<dbReference type="FunFam" id="1.10.10.10:FF:000018">
    <property type="entry name" value="DNA-binding response regulator ResD"/>
    <property type="match status" value="1"/>
</dbReference>
<evidence type="ECO:0000256" key="4">
    <source>
        <dbReference type="ARBA" id="ARBA00023125"/>
    </source>
</evidence>
<dbReference type="SUPFAM" id="SSF52172">
    <property type="entry name" value="CheY-like"/>
    <property type="match status" value="1"/>
</dbReference>
<evidence type="ECO:0000256" key="1">
    <source>
        <dbReference type="ARBA" id="ARBA00022553"/>
    </source>
</evidence>
<dbReference type="GO" id="GO:0000976">
    <property type="term" value="F:transcription cis-regulatory region binding"/>
    <property type="evidence" value="ECO:0007669"/>
    <property type="project" value="TreeGrafter"/>
</dbReference>
<dbReference type="FunFam" id="3.40.50.2300:FF:000001">
    <property type="entry name" value="DNA-binding response regulator PhoB"/>
    <property type="match status" value="1"/>
</dbReference>
<dbReference type="GO" id="GO:0000156">
    <property type="term" value="F:phosphorelay response regulator activity"/>
    <property type="evidence" value="ECO:0007669"/>
    <property type="project" value="TreeGrafter"/>
</dbReference>
<dbReference type="Pfam" id="PF00072">
    <property type="entry name" value="Response_reg"/>
    <property type="match status" value="1"/>
</dbReference>
<dbReference type="GO" id="GO:0005829">
    <property type="term" value="C:cytosol"/>
    <property type="evidence" value="ECO:0007669"/>
    <property type="project" value="TreeGrafter"/>
</dbReference>
<evidence type="ECO:0000259" key="9">
    <source>
        <dbReference type="PROSITE" id="PS51755"/>
    </source>
</evidence>
<dbReference type="GO" id="GO:0032993">
    <property type="term" value="C:protein-DNA complex"/>
    <property type="evidence" value="ECO:0007669"/>
    <property type="project" value="TreeGrafter"/>
</dbReference>
<feature type="domain" description="OmpR/PhoB-type" evidence="9">
    <location>
        <begin position="124"/>
        <end position="223"/>
    </location>
</feature>
<sequence length="229" mass="25978">MPRILVVDDEPEIVDLLRSYLQRDGFDVDQAADGEAALAVFGRLQPDLVILDLMLPKLDGREVCRRIRETARTPIIMLTARDEESDKLIGLELGADDYITKPFSPREVLARVRAVLRRGSREMPEMGRAGDLVIDLRAHEVSLQGRRVDLTPTEFRLLEILAGHPNQVFTRMQLIDRVQGHAFEGYERTVDAHIKNLRGKVEPNAKTPRYILTVYGVGYKFSIADEHHA</sequence>
<dbReference type="AlphaFoldDB" id="A0A537J7P0"/>
<evidence type="ECO:0000256" key="2">
    <source>
        <dbReference type="ARBA" id="ARBA00023012"/>
    </source>
</evidence>
<dbReference type="Gene3D" id="1.10.10.10">
    <property type="entry name" value="Winged helix-like DNA-binding domain superfamily/Winged helix DNA-binding domain"/>
    <property type="match status" value="1"/>
</dbReference>
<protein>
    <submittedName>
        <fullName evidence="10">Response regulator transcription factor</fullName>
    </submittedName>
</protein>
<dbReference type="SMART" id="SM00862">
    <property type="entry name" value="Trans_reg_C"/>
    <property type="match status" value="1"/>
</dbReference>
<dbReference type="Pfam" id="PF00486">
    <property type="entry name" value="Trans_reg_C"/>
    <property type="match status" value="1"/>
</dbReference>
<reference evidence="10 11" key="1">
    <citation type="journal article" date="2019" name="Nat. Microbiol.">
        <title>Mediterranean grassland soil C-N compound turnover is dependent on rainfall and depth, and is mediated by genomically divergent microorganisms.</title>
        <authorList>
            <person name="Diamond S."/>
            <person name="Andeer P.F."/>
            <person name="Li Z."/>
            <person name="Crits-Christoph A."/>
            <person name="Burstein D."/>
            <person name="Anantharaman K."/>
            <person name="Lane K.R."/>
            <person name="Thomas B.C."/>
            <person name="Pan C."/>
            <person name="Northen T.R."/>
            <person name="Banfield J.F."/>
        </authorList>
    </citation>
    <scope>NUCLEOTIDE SEQUENCE [LARGE SCALE GENOMIC DNA]</scope>
    <source>
        <strain evidence="10">NP_6</strain>
    </source>
</reference>
<dbReference type="SMART" id="SM00448">
    <property type="entry name" value="REC"/>
    <property type="match status" value="1"/>
</dbReference>
<keyword evidence="5" id="KW-0804">Transcription</keyword>
<evidence type="ECO:0000256" key="7">
    <source>
        <dbReference type="PROSITE-ProRule" id="PRU01091"/>
    </source>
</evidence>
<comment type="caution">
    <text evidence="10">The sequence shown here is derived from an EMBL/GenBank/DDBJ whole genome shotgun (WGS) entry which is preliminary data.</text>
</comment>
<organism evidence="10 11">
    <name type="scientific">Candidatus Segetimicrobium genomatis</name>
    <dbReference type="NCBI Taxonomy" id="2569760"/>
    <lineage>
        <taxon>Bacteria</taxon>
        <taxon>Bacillati</taxon>
        <taxon>Candidatus Sysuimicrobiota</taxon>
        <taxon>Candidatus Sysuimicrobiia</taxon>
        <taxon>Candidatus Sysuimicrobiales</taxon>
        <taxon>Candidatus Segetimicrobiaceae</taxon>
        <taxon>Candidatus Segetimicrobium</taxon>
    </lineage>
</organism>
<gene>
    <name evidence="10" type="ORF">E6H03_09965</name>
</gene>
<feature type="domain" description="Response regulatory" evidence="8">
    <location>
        <begin position="3"/>
        <end position="116"/>
    </location>
</feature>
<proteinExistence type="predicted"/>
<feature type="modified residue" description="4-aspartylphosphate" evidence="6">
    <location>
        <position position="52"/>
    </location>
</feature>
<dbReference type="PANTHER" id="PTHR48111:SF1">
    <property type="entry name" value="TWO-COMPONENT RESPONSE REGULATOR ORR33"/>
    <property type="match status" value="1"/>
</dbReference>
<evidence type="ECO:0000313" key="10">
    <source>
        <dbReference type="EMBL" id="TMI79569.1"/>
    </source>
</evidence>
<dbReference type="InterPro" id="IPR039420">
    <property type="entry name" value="WalR-like"/>
</dbReference>
<dbReference type="InterPro" id="IPR011006">
    <property type="entry name" value="CheY-like_superfamily"/>
</dbReference>
<dbReference type="Proteomes" id="UP000318093">
    <property type="component" value="Unassembled WGS sequence"/>
</dbReference>
<dbReference type="Gene3D" id="3.40.50.2300">
    <property type="match status" value="1"/>
</dbReference>
<dbReference type="EMBL" id="VBAN01000317">
    <property type="protein sequence ID" value="TMI79569.1"/>
    <property type="molecule type" value="Genomic_DNA"/>
</dbReference>
<keyword evidence="3" id="KW-0805">Transcription regulation</keyword>
<dbReference type="PANTHER" id="PTHR48111">
    <property type="entry name" value="REGULATOR OF RPOS"/>
    <property type="match status" value="1"/>
</dbReference>
<dbReference type="CDD" id="cd00383">
    <property type="entry name" value="trans_reg_C"/>
    <property type="match status" value="1"/>
</dbReference>
<evidence type="ECO:0000259" key="8">
    <source>
        <dbReference type="PROSITE" id="PS50110"/>
    </source>
</evidence>
<dbReference type="InterPro" id="IPR001789">
    <property type="entry name" value="Sig_transdc_resp-reg_receiver"/>
</dbReference>
<evidence type="ECO:0000313" key="11">
    <source>
        <dbReference type="Proteomes" id="UP000318093"/>
    </source>
</evidence>
<name>A0A537J7P0_9BACT</name>
<evidence type="ECO:0000256" key="3">
    <source>
        <dbReference type="ARBA" id="ARBA00023015"/>
    </source>
</evidence>
<evidence type="ECO:0000256" key="5">
    <source>
        <dbReference type="ARBA" id="ARBA00023163"/>
    </source>
</evidence>
<dbReference type="PROSITE" id="PS50110">
    <property type="entry name" value="RESPONSE_REGULATORY"/>
    <property type="match status" value="1"/>
</dbReference>
<keyword evidence="1 6" id="KW-0597">Phosphoprotein</keyword>
<accession>A0A537J7P0</accession>
<feature type="DNA-binding region" description="OmpR/PhoB-type" evidence="7">
    <location>
        <begin position="124"/>
        <end position="223"/>
    </location>
</feature>